<dbReference type="GO" id="GO:0016002">
    <property type="term" value="F:sulfite reductase activity"/>
    <property type="evidence" value="ECO:0007669"/>
    <property type="project" value="TreeGrafter"/>
</dbReference>
<dbReference type="SUPFAM" id="SSF56014">
    <property type="entry name" value="Nitrite and sulphite reductase 4Fe-4S domain-like"/>
    <property type="match status" value="2"/>
</dbReference>
<evidence type="ECO:0000256" key="5">
    <source>
        <dbReference type="ARBA" id="ARBA00022617"/>
    </source>
</evidence>
<sequence length="563" mass="64034">MHLMGSQRKRTKSKIEVIKENSEYLRGPLAHEVGNDASHFSKDAIQVLKFHGTYQQDDRDLREGRDRHYIFMIRGRLPGGKMTPHQYLAIDEIADEYADQTLRVTTRQAFQLHGVIKEKLKTTLQEINRSLITTLGACGDIVRNVMATPAPDIDGRQAKVQDFADRLSDILLPATKAYHEVWLNGDKVFSGKEQVTNREPLYGPSYLPRKFKVGIALPKDNSIDVYTQDIGLVALFDDDNEIEGFNVIVGGGMGMHHRKEHTFPRLGDDLGYISREKVVEVVKAIIEIQRDYGNRKNRKQARMKYLIHEWGLDKFRKELVARLGYELEAFRALPDFELDLYLGWHRQSNGKWFLGLSVENGRIKDEGELQLKTALRTVVERYETGVRLTPNHNVILTDIAANDKAGIEKAFNRHGVLLDDELSNAIKYSMACPALPTCGLAITESERVFPDIIRDLDEVLHEFGLEDEKLSVRMTGCPNGCSRPYVADLGFVGRSLDKYTIFIGGDPSGTRLNRKYKDLVARENLVDEVTPLLSYFSKNREEGESFGDFWNRVDVEDTELISA</sequence>
<feature type="domain" description="Nitrite/sulphite reductase 4Fe-4S" evidence="10">
    <location>
        <begin position="430"/>
        <end position="556"/>
    </location>
</feature>
<keyword evidence="5" id="KW-0349">Heme</keyword>
<dbReference type="InterPro" id="IPR045854">
    <property type="entry name" value="NO2/SO3_Rdtase_4Fe4S_sf"/>
</dbReference>
<dbReference type="Gene3D" id="3.90.480.10">
    <property type="entry name" value="Sulfite Reductase Hemoprotein,Domain 2"/>
    <property type="match status" value="1"/>
</dbReference>
<evidence type="ECO:0000256" key="3">
    <source>
        <dbReference type="ARBA" id="ARBA00010429"/>
    </source>
</evidence>
<gene>
    <name evidence="12" type="ORF">SAMN06265218_104186</name>
</gene>
<keyword evidence="6" id="KW-0479">Metal-binding</keyword>
<protein>
    <submittedName>
        <fullName evidence="12">Sulfite reductase (Ferredoxin)</fullName>
    </submittedName>
</protein>
<dbReference type="InterPro" id="IPR005117">
    <property type="entry name" value="NiRdtase/SiRdtase_haem-b_fer"/>
</dbReference>
<comment type="similarity">
    <text evidence="3">Belongs to the nitrite and sulfite reductase 4Fe-4S domain family.</text>
</comment>
<evidence type="ECO:0000256" key="2">
    <source>
        <dbReference type="ARBA" id="ARBA00001966"/>
    </source>
</evidence>
<dbReference type="InterPro" id="IPR006067">
    <property type="entry name" value="NO2/SO3_Rdtase_4Fe4S_dom"/>
</dbReference>
<reference evidence="12 13" key="1">
    <citation type="submission" date="2017-05" db="EMBL/GenBank/DDBJ databases">
        <authorList>
            <person name="Varghese N."/>
            <person name="Submissions S."/>
        </authorList>
    </citation>
    <scope>NUCLEOTIDE SEQUENCE [LARGE SCALE GENOMIC DNA]</scope>
    <source>
        <strain evidence="12 13">DSM 21194</strain>
    </source>
</reference>
<dbReference type="AlphaFoldDB" id="A0A521BY95"/>
<evidence type="ECO:0000259" key="10">
    <source>
        <dbReference type="Pfam" id="PF01077"/>
    </source>
</evidence>
<evidence type="ECO:0000256" key="6">
    <source>
        <dbReference type="ARBA" id="ARBA00022723"/>
    </source>
</evidence>
<dbReference type="Pfam" id="PF03460">
    <property type="entry name" value="NIR_SIR_ferr"/>
    <property type="match status" value="2"/>
</dbReference>
<dbReference type="FunFam" id="3.30.413.10:FF:000014">
    <property type="entry name" value="Sulfite reductase [ferredoxin], chloroplastic"/>
    <property type="match status" value="1"/>
</dbReference>
<organism evidence="12 13">
    <name type="scientific">Fodinibius sediminis</name>
    <dbReference type="NCBI Taxonomy" id="1214077"/>
    <lineage>
        <taxon>Bacteria</taxon>
        <taxon>Pseudomonadati</taxon>
        <taxon>Balneolota</taxon>
        <taxon>Balneolia</taxon>
        <taxon>Balneolales</taxon>
        <taxon>Balneolaceae</taxon>
        <taxon>Fodinibius</taxon>
    </lineage>
</organism>
<keyword evidence="8" id="KW-0408">Iron</keyword>
<evidence type="ECO:0000256" key="8">
    <source>
        <dbReference type="ARBA" id="ARBA00023004"/>
    </source>
</evidence>
<dbReference type="InterPro" id="IPR045169">
    <property type="entry name" value="NO2/SO3_Rdtase_4Fe4S_prot"/>
</dbReference>
<keyword evidence="9" id="KW-0411">Iron-sulfur</keyword>
<dbReference type="GO" id="GO:0051539">
    <property type="term" value="F:4 iron, 4 sulfur cluster binding"/>
    <property type="evidence" value="ECO:0007669"/>
    <property type="project" value="UniProtKB-KW"/>
</dbReference>
<dbReference type="SUPFAM" id="SSF55124">
    <property type="entry name" value="Nitrite/Sulfite reductase N-terminal domain-like"/>
    <property type="match status" value="2"/>
</dbReference>
<evidence type="ECO:0000256" key="7">
    <source>
        <dbReference type="ARBA" id="ARBA00023002"/>
    </source>
</evidence>
<dbReference type="Gene3D" id="3.30.413.10">
    <property type="entry name" value="Sulfite Reductase Hemoprotein, domain 1"/>
    <property type="match status" value="2"/>
</dbReference>
<evidence type="ECO:0000313" key="13">
    <source>
        <dbReference type="Proteomes" id="UP000317593"/>
    </source>
</evidence>
<evidence type="ECO:0000259" key="11">
    <source>
        <dbReference type="Pfam" id="PF03460"/>
    </source>
</evidence>
<dbReference type="NCBIfam" id="NF010029">
    <property type="entry name" value="PRK13504.1"/>
    <property type="match status" value="1"/>
</dbReference>
<keyword evidence="13" id="KW-1185">Reference proteome</keyword>
<dbReference type="GO" id="GO:0020037">
    <property type="term" value="F:heme binding"/>
    <property type="evidence" value="ECO:0007669"/>
    <property type="project" value="InterPro"/>
</dbReference>
<dbReference type="PANTHER" id="PTHR11493:SF47">
    <property type="entry name" value="SULFITE REDUCTASE [NADPH] SUBUNIT BETA"/>
    <property type="match status" value="1"/>
</dbReference>
<feature type="domain" description="Nitrite/Sulfite reductase ferredoxin-like" evidence="11">
    <location>
        <begin position="345"/>
        <end position="412"/>
    </location>
</feature>
<accession>A0A521BY95</accession>
<dbReference type="EMBL" id="FXTH01000004">
    <property type="protein sequence ID" value="SMO52172.1"/>
    <property type="molecule type" value="Genomic_DNA"/>
</dbReference>
<dbReference type="Pfam" id="PF01077">
    <property type="entry name" value="NIR_SIR"/>
    <property type="match status" value="2"/>
</dbReference>
<dbReference type="PRINTS" id="PR00397">
    <property type="entry name" value="SIROHAEM"/>
</dbReference>
<dbReference type="PANTHER" id="PTHR11493">
    <property type="entry name" value="SULFITE REDUCTASE [NADPH] SUBUNIT BETA-RELATED"/>
    <property type="match status" value="1"/>
</dbReference>
<comment type="cofactor">
    <cofactor evidence="2">
        <name>[4Fe-4S] cluster</name>
        <dbReference type="ChEBI" id="CHEBI:49883"/>
    </cofactor>
</comment>
<dbReference type="GO" id="GO:0009337">
    <property type="term" value="C:sulfite reductase complex (NADPH)"/>
    <property type="evidence" value="ECO:0007669"/>
    <property type="project" value="TreeGrafter"/>
</dbReference>
<dbReference type="Proteomes" id="UP000317593">
    <property type="component" value="Unassembled WGS sequence"/>
</dbReference>
<dbReference type="InterPro" id="IPR036136">
    <property type="entry name" value="Nit/Sulf_reduc_fer-like_dom_sf"/>
</dbReference>
<keyword evidence="4" id="KW-0004">4Fe-4S</keyword>
<dbReference type="PROSITE" id="PS00365">
    <property type="entry name" value="NIR_SIR"/>
    <property type="match status" value="1"/>
</dbReference>
<dbReference type="GO" id="GO:0000103">
    <property type="term" value="P:sulfate assimilation"/>
    <property type="evidence" value="ECO:0007669"/>
    <property type="project" value="TreeGrafter"/>
</dbReference>
<dbReference type="OrthoDB" id="9803707at2"/>
<dbReference type="GO" id="GO:0050311">
    <property type="term" value="F:sulfite reductase (ferredoxin) activity"/>
    <property type="evidence" value="ECO:0007669"/>
    <property type="project" value="TreeGrafter"/>
</dbReference>
<evidence type="ECO:0000256" key="9">
    <source>
        <dbReference type="ARBA" id="ARBA00023014"/>
    </source>
</evidence>
<feature type="domain" description="Nitrite/sulphite reductase 4Fe-4S" evidence="10">
    <location>
        <begin position="168"/>
        <end position="324"/>
    </location>
</feature>
<evidence type="ECO:0000256" key="1">
    <source>
        <dbReference type="ARBA" id="ARBA00001929"/>
    </source>
</evidence>
<keyword evidence="7" id="KW-0560">Oxidoreductase</keyword>
<dbReference type="InterPro" id="IPR006066">
    <property type="entry name" value="NO2/SO3_Rdtase_FeS/sirohaem_BS"/>
</dbReference>
<evidence type="ECO:0000256" key="4">
    <source>
        <dbReference type="ARBA" id="ARBA00022485"/>
    </source>
</evidence>
<name>A0A521BY95_9BACT</name>
<feature type="domain" description="Nitrite/Sulfite reductase ferredoxin-like" evidence="11">
    <location>
        <begin position="63"/>
        <end position="128"/>
    </location>
</feature>
<proteinExistence type="inferred from homology"/>
<evidence type="ECO:0000313" key="12">
    <source>
        <dbReference type="EMBL" id="SMO52172.1"/>
    </source>
</evidence>
<dbReference type="GO" id="GO:0046872">
    <property type="term" value="F:metal ion binding"/>
    <property type="evidence" value="ECO:0007669"/>
    <property type="project" value="UniProtKB-KW"/>
</dbReference>
<comment type="cofactor">
    <cofactor evidence="1">
        <name>siroheme</name>
        <dbReference type="ChEBI" id="CHEBI:60052"/>
    </cofactor>
</comment>